<sequence>LQGLRDLHTPGRPPGARGRWPADALHRPGRPHGRDLWLRTAMGGAPLPGQGGQFPRPSAADPPGRTGGGVPGQAAVRRVRAHPGLGGPVPLPAALRRGQLGIDGDPGARRLRDRLELGLCAGAGAKRRQRPAAARQRRRLDRRHPPAARRPGPAPALQPGRARDGQALSHLQRGTALHGPVPPGHGAAQGEPADAGVRCNAGRARPAF</sequence>
<keyword evidence="3" id="KW-1185">Reference proteome</keyword>
<dbReference type="AlphaFoldDB" id="A0A1R3L1Z6"/>
<organism evidence="2 3">
    <name type="scientific">Corchorus olitorius</name>
    <dbReference type="NCBI Taxonomy" id="93759"/>
    <lineage>
        <taxon>Eukaryota</taxon>
        <taxon>Viridiplantae</taxon>
        <taxon>Streptophyta</taxon>
        <taxon>Embryophyta</taxon>
        <taxon>Tracheophyta</taxon>
        <taxon>Spermatophyta</taxon>
        <taxon>Magnoliopsida</taxon>
        <taxon>eudicotyledons</taxon>
        <taxon>Gunneridae</taxon>
        <taxon>Pentapetalae</taxon>
        <taxon>rosids</taxon>
        <taxon>malvids</taxon>
        <taxon>Malvales</taxon>
        <taxon>Malvaceae</taxon>
        <taxon>Grewioideae</taxon>
        <taxon>Apeibeae</taxon>
        <taxon>Corchorus</taxon>
    </lineage>
</organism>
<protein>
    <submittedName>
        <fullName evidence="2">Uncharacterized protein</fullName>
    </submittedName>
</protein>
<dbReference type="Proteomes" id="UP000187203">
    <property type="component" value="Unassembled WGS sequence"/>
</dbReference>
<reference evidence="3" key="1">
    <citation type="submission" date="2013-09" db="EMBL/GenBank/DDBJ databases">
        <title>Corchorus olitorius genome sequencing.</title>
        <authorList>
            <person name="Alam M."/>
            <person name="Haque M.S."/>
            <person name="Islam M.S."/>
            <person name="Emdad E.M."/>
            <person name="Islam M.M."/>
            <person name="Ahmed B."/>
            <person name="Halim A."/>
            <person name="Hossen Q.M.M."/>
            <person name="Hossain M.Z."/>
            <person name="Ahmed R."/>
            <person name="Khan M.M."/>
            <person name="Islam R."/>
            <person name="Rashid M.M."/>
            <person name="Khan S.A."/>
            <person name="Rahman M.S."/>
            <person name="Alam M."/>
            <person name="Yahiya A.S."/>
            <person name="Khan M.S."/>
            <person name="Azam M.S."/>
            <person name="Haque T."/>
            <person name="Lashkar M.Z.H."/>
            <person name="Akhand A.I."/>
            <person name="Morshed G."/>
            <person name="Roy S."/>
            <person name="Uddin K.S."/>
            <person name="Rabeya T."/>
            <person name="Hossain A.S."/>
            <person name="Chowdhury A."/>
            <person name="Snigdha A.R."/>
            <person name="Mortoza M.S."/>
            <person name="Matin S.A."/>
            <person name="Hoque S.M.E."/>
            <person name="Islam M.K."/>
            <person name="Roy D.K."/>
            <person name="Haider R."/>
            <person name="Moosa M.M."/>
            <person name="Elias S.M."/>
            <person name="Hasan A.M."/>
            <person name="Jahan S."/>
            <person name="Shafiuddin M."/>
            <person name="Mahmood N."/>
            <person name="Shommy N.S."/>
        </authorList>
    </citation>
    <scope>NUCLEOTIDE SEQUENCE [LARGE SCALE GENOMIC DNA]</scope>
    <source>
        <strain evidence="3">cv. O-4</strain>
    </source>
</reference>
<evidence type="ECO:0000313" key="3">
    <source>
        <dbReference type="Proteomes" id="UP000187203"/>
    </source>
</evidence>
<name>A0A1R3L1Z6_9ROSI</name>
<feature type="compositionally biased region" description="Low complexity" evidence="1">
    <location>
        <begin position="149"/>
        <end position="160"/>
    </location>
</feature>
<accession>A0A1R3L1Z6</accession>
<feature type="region of interest" description="Disordered" evidence="1">
    <location>
        <begin position="1"/>
        <end position="73"/>
    </location>
</feature>
<evidence type="ECO:0000256" key="1">
    <source>
        <dbReference type="SAM" id="MobiDB-lite"/>
    </source>
</evidence>
<dbReference type="EMBL" id="AWUE01004487">
    <property type="protein sequence ID" value="OMP13361.1"/>
    <property type="molecule type" value="Genomic_DNA"/>
</dbReference>
<feature type="non-terminal residue" evidence="2">
    <location>
        <position position="208"/>
    </location>
</feature>
<feature type="region of interest" description="Disordered" evidence="1">
    <location>
        <begin position="122"/>
        <end position="208"/>
    </location>
</feature>
<feature type="non-terminal residue" evidence="2">
    <location>
        <position position="1"/>
    </location>
</feature>
<feature type="compositionally biased region" description="Low complexity" evidence="1">
    <location>
        <begin position="14"/>
        <end position="23"/>
    </location>
</feature>
<evidence type="ECO:0000313" key="2">
    <source>
        <dbReference type="EMBL" id="OMP13361.1"/>
    </source>
</evidence>
<comment type="caution">
    <text evidence="2">The sequence shown here is derived from an EMBL/GenBank/DDBJ whole genome shotgun (WGS) entry which is preliminary data.</text>
</comment>
<gene>
    <name evidence="2" type="ORF">COLO4_01828</name>
</gene>
<proteinExistence type="predicted"/>
<feature type="compositionally biased region" description="Basic residues" evidence="1">
    <location>
        <begin position="125"/>
        <end position="147"/>
    </location>
</feature>